<dbReference type="HOGENOM" id="CLU_097062_1_0_11"/>
<evidence type="ECO:0000313" key="1">
    <source>
        <dbReference type="EMBL" id="EHY87951.1"/>
    </source>
</evidence>
<reference evidence="1 2" key="1">
    <citation type="journal article" date="2012" name="Stand. Genomic Sci.">
        <title>Genome sequence of the soil bacterium Saccharomonospora azurea type strain (NA-128(T)).</title>
        <authorList>
            <person name="Klenk H.P."/>
            <person name="Held B."/>
            <person name="Lucas S."/>
            <person name="Lapidus A."/>
            <person name="Copeland A."/>
            <person name="Hammon N."/>
            <person name="Pitluck S."/>
            <person name="Goodwin L.A."/>
            <person name="Han C."/>
            <person name="Tapia R."/>
            <person name="Brambilla E.M."/>
            <person name="Potter G."/>
            <person name="Land M."/>
            <person name="Ivanova N."/>
            <person name="Rohde M."/>
            <person name="Goker M."/>
            <person name="Detter J.C."/>
            <person name="Kyrpides N.C."/>
            <person name="Woyke T."/>
        </authorList>
    </citation>
    <scope>NUCLEOTIDE SEQUENCE [LARGE SCALE GENOMIC DNA]</scope>
    <source>
        <strain evidence="1 2">NA-128</strain>
    </source>
</reference>
<dbReference type="SUPFAM" id="SSF109854">
    <property type="entry name" value="DinB/YfiT-like putative metalloenzymes"/>
    <property type="match status" value="1"/>
</dbReference>
<dbReference type="RefSeq" id="WP_005439228.1">
    <property type="nucleotide sequence ID" value="NZ_CM001466.1"/>
</dbReference>
<dbReference type="OrthoDB" id="4548523at2"/>
<evidence type="ECO:0000313" key="2">
    <source>
        <dbReference type="Proteomes" id="UP000004705"/>
    </source>
</evidence>
<name>H8GEF6_9PSEU</name>
<dbReference type="InterPro" id="IPR007061">
    <property type="entry name" value="MST-like"/>
</dbReference>
<accession>H8GEF6</accession>
<evidence type="ECO:0008006" key="3">
    <source>
        <dbReference type="Google" id="ProtNLM"/>
    </source>
</evidence>
<dbReference type="EMBL" id="CM001466">
    <property type="protein sequence ID" value="EHY87951.1"/>
    <property type="molecule type" value="Genomic_DNA"/>
</dbReference>
<gene>
    <name evidence="1" type="ORF">SacazDRAFT_01005</name>
</gene>
<organism evidence="1 2">
    <name type="scientific">Saccharomonospora azurea NA-128</name>
    <dbReference type="NCBI Taxonomy" id="882081"/>
    <lineage>
        <taxon>Bacteria</taxon>
        <taxon>Bacillati</taxon>
        <taxon>Actinomycetota</taxon>
        <taxon>Actinomycetes</taxon>
        <taxon>Pseudonocardiales</taxon>
        <taxon>Pseudonocardiaceae</taxon>
        <taxon>Saccharomonospora</taxon>
    </lineage>
</organism>
<dbReference type="AlphaFoldDB" id="H8GEF6"/>
<keyword evidence="2" id="KW-1185">Reference proteome</keyword>
<dbReference type="Pfam" id="PF04978">
    <property type="entry name" value="MST"/>
    <property type="match status" value="1"/>
</dbReference>
<dbReference type="Gene3D" id="1.20.120.450">
    <property type="entry name" value="dinb family like domain"/>
    <property type="match status" value="1"/>
</dbReference>
<sequence length="177" mass="19437">MTQAPTLTAERSDLLGTLALHRGALRYTVQGLSDEHAVARPTVSALCLGGLIKHVAETEHTWIRFAQGDLAAIDIPTTEEGLQAMQREHEQRFELLPGETLASVLARYDEVAAETERAIADVPDLDTSYPLPDAPWFEPGARWSVRRVLLHLIAETAQHAGHADIIRETIDGQKTMG</sequence>
<protein>
    <recommendedName>
        <fullName evidence="3">DinB-like domain-containing protein</fullName>
    </recommendedName>
</protein>
<dbReference type="Proteomes" id="UP000004705">
    <property type="component" value="Chromosome"/>
</dbReference>
<proteinExistence type="predicted"/>
<dbReference type="InterPro" id="IPR034660">
    <property type="entry name" value="DinB/YfiT-like"/>
</dbReference>